<evidence type="ECO:0000313" key="1">
    <source>
        <dbReference type="EMBL" id="GBB93823.1"/>
    </source>
</evidence>
<proteinExistence type="predicted"/>
<evidence type="ECO:0000313" key="2">
    <source>
        <dbReference type="EMBL" id="GES79778.1"/>
    </source>
</evidence>
<dbReference type="Proteomes" id="UP000247702">
    <property type="component" value="Unassembled WGS sequence"/>
</dbReference>
<name>A0A2Z6QTY5_9GLOM</name>
<dbReference type="AlphaFoldDB" id="A0A2Z6QTY5"/>
<accession>A0A2Z6QTY5</accession>
<reference evidence="1 3" key="1">
    <citation type="submission" date="2017-11" db="EMBL/GenBank/DDBJ databases">
        <title>The genome of Rhizophagus clarus HR1 reveals common genetic basis of auxotrophy among arbuscular mycorrhizal fungi.</title>
        <authorList>
            <person name="Kobayashi Y."/>
        </authorList>
    </citation>
    <scope>NUCLEOTIDE SEQUENCE [LARGE SCALE GENOMIC DNA]</scope>
    <source>
        <strain evidence="1 3">HR1</strain>
    </source>
</reference>
<organism evidence="1 3">
    <name type="scientific">Rhizophagus clarus</name>
    <dbReference type="NCBI Taxonomy" id="94130"/>
    <lineage>
        <taxon>Eukaryota</taxon>
        <taxon>Fungi</taxon>
        <taxon>Fungi incertae sedis</taxon>
        <taxon>Mucoromycota</taxon>
        <taxon>Glomeromycotina</taxon>
        <taxon>Glomeromycetes</taxon>
        <taxon>Glomerales</taxon>
        <taxon>Glomeraceae</taxon>
        <taxon>Rhizophagus</taxon>
    </lineage>
</organism>
<dbReference type="OrthoDB" id="2356492at2759"/>
<sequence length="122" mass="14294">MNRQTFFFSPKFNKKLIYNLQTNKYQEFTNAYVYSIIVKTKNSDPNHAELCELATKKWNKIKRKDKTEIDDIIRGYLATLYNLCDIQTVRSKSSRSREESLPNYSTFHTVDPVQEISVNASA</sequence>
<keyword evidence="3" id="KW-1185">Reference proteome</keyword>
<comment type="caution">
    <text evidence="1">The sequence shown here is derived from an EMBL/GenBank/DDBJ whole genome shotgun (WGS) entry which is preliminary data.</text>
</comment>
<dbReference type="Proteomes" id="UP000615446">
    <property type="component" value="Unassembled WGS sequence"/>
</dbReference>
<reference evidence="2" key="2">
    <citation type="submission" date="2019-10" db="EMBL/GenBank/DDBJ databases">
        <title>Conservation and host-specific expression of non-tandemly repeated heterogenous ribosome RNA gene in arbuscular mycorrhizal fungi.</title>
        <authorList>
            <person name="Maeda T."/>
            <person name="Kobayashi Y."/>
            <person name="Nakagawa T."/>
            <person name="Ezawa T."/>
            <person name="Yamaguchi K."/>
            <person name="Bino T."/>
            <person name="Nishimoto Y."/>
            <person name="Shigenobu S."/>
            <person name="Kawaguchi M."/>
        </authorList>
    </citation>
    <scope>NUCLEOTIDE SEQUENCE</scope>
    <source>
        <strain evidence="2">HR1</strain>
    </source>
</reference>
<dbReference type="EMBL" id="BEXD01001377">
    <property type="protein sequence ID" value="GBB93823.1"/>
    <property type="molecule type" value="Genomic_DNA"/>
</dbReference>
<dbReference type="EMBL" id="BLAL01000044">
    <property type="protein sequence ID" value="GES79778.1"/>
    <property type="molecule type" value="Genomic_DNA"/>
</dbReference>
<gene>
    <name evidence="2" type="ORF">RCL2_000707700</name>
    <name evidence="1" type="ORF">RclHR1_22370006</name>
</gene>
<protein>
    <submittedName>
        <fullName evidence="1">Uncharacterized protein</fullName>
    </submittedName>
</protein>
<evidence type="ECO:0000313" key="3">
    <source>
        <dbReference type="Proteomes" id="UP000247702"/>
    </source>
</evidence>